<keyword evidence="5" id="KW-0325">Glycoprotein</keyword>
<dbReference type="Pfam" id="PF00084">
    <property type="entry name" value="Sushi"/>
    <property type="match status" value="3"/>
</dbReference>
<evidence type="ECO:0000259" key="7">
    <source>
        <dbReference type="PROSITE" id="PS50923"/>
    </source>
</evidence>
<dbReference type="PANTHER" id="PTHR46393">
    <property type="entry name" value="SUSHI DOMAIN-CONTAINING PROTEIN"/>
    <property type="match status" value="1"/>
</dbReference>
<keyword evidence="2" id="KW-0732">Signal</keyword>
<dbReference type="InterPro" id="IPR035976">
    <property type="entry name" value="Sushi/SCR/CCP_sf"/>
</dbReference>
<accession>A0ABN8QJ67</accession>
<feature type="domain" description="Sushi" evidence="7">
    <location>
        <begin position="1"/>
        <end position="56"/>
    </location>
</feature>
<evidence type="ECO:0000256" key="5">
    <source>
        <dbReference type="ARBA" id="ARBA00023180"/>
    </source>
</evidence>
<dbReference type="SUPFAM" id="SSF50494">
    <property type="entry name" value="Trypsin-like serine proteases"/>
    <property type="match status" value="1"/>
</dbReference>
<dbReference type="Gene3D" id="2.40.10.10">
    <property type="entry name" value="Trypsin-like serine proteases"/>
    <property type="match status" value="1"/>
</dbReference>
<sequence>CGKPPPVLNAQDWYQFTSIGTNVTYVCNPGYTLFGPTRRTCQANGKWDGVKPYCFKMCSLPTIPSSMYVVQPINYQRVYKTGEMIILGCKKGLTNKVNGDPIKVCISGKWTQSSFKCGGISFLSSKNFTVRGTNLNPPPPPPFCTCGAISLLVFNSKSRSNYILVASLLLLRLTEAYVTSTVLLNCPIKDEIRAVDSLSDLRILFWLCLWSEIILLISNQKILNYQATFHIIAAERDTSCDKMLRRLLRNPPKNTIININIRLSKARYRCREGYMLEGKEIRSCIRGQWVEKKEPKCTGYSSCGVSSFDFRSRIVGGKNSKRGWWPWQVGIYRYSEYDHLNLPALSCGGALISRRWVLTVAGCYWAAWQRRLHTNTTK</sequence>
<dbReference type="SUPFAM" id="SSF57535">
    <property type="entry name" value="Complement control module/SCR domain"/>
    <property type="match status" value="3"/>
</dbReference>
<dbReference type="Gene3D" id="2.10.70.10">
    <property type="entry name" value="Complement Module, domain 1"/>
    <property type="match status" value="2"/>
</dbReference>
<protein>
    <recommendedName>
        <fullName evidence="7">Sushi domain-containing protein</fullName>
    </recommendedName>
</protein>
<feature type="non-terminal residue" evidence="8">
    <location>
        <position position="1"/>
    </location>
</feature>
<name>A0ABN8QJ67_9CNID</name>
<organism evidence="8 9">
    <name type="scientific">Porites evermanni</name>
    <dbReference type="NCBI Taxonomy" id="104178"/>
    <lineage>
        <taxon>Eukaryota</taxon>
        <taxon>Metazoa</taxon>
        <taxon>Cnidaria</taxon>
        <taxon>Anthozoa</taxon>
        <taxon>Hexacorallia</taxon>
        <taxon>Scleractinia</taxon>
        <taxon>Fungiina</taxon>
        <taxon>Poritidae</taxon>
        <taxon>Porites</taxon>
    </lineage>
</organism>
<gene>
    <name evidence="8" type="ORF">PEVE_00005328</name>
</gene>
<feature type="domain" description="Sushi" evidence="7">
    <location>
        <begin position="238"/>
        <end position="299"/>
    </location>
</feature>
<comment type="caution">
    <text evidence="6">Lacks conserved residue(s) required for the propagation of feature annotation.</text>
</comment>
<keyword evidence="4 6" id="KW-1015">Disulfide bond</keyword>
<dbReference type="Proteomes" id="UP001159427">
    <property type="component" value="Unassembled WGS sequence"/>
</dbReference>
<dbReference type="InterPro" id="IPR009003">
    <property type="entry name" value="Peptidase_S1_PA"/>
</dbReference>
<dbReference type="InterPro" id="IPR043504">
    <property type="entry name" value="Peptidase_S1_PA_chymotrypsin"/>
</dbReference>
<dbReference type="InterPro" id="IPR001254">
    <property type="entry name" value="Trypsin_dom"/>
</dbReference>
<comment type="caution">
    <text evidence="8">The sequence shown here is derived from an EMBL/GenBank/DDBJ whole genome shotgun (WGS) entry which is preliminary data.</text>
</comment>
<dbReference type="Pfam" id="PF00089">
    <property type="entry name" value="Trypsin"/>
    <property type="match status" value="1"/>
</dbReference>
<evidence type="ECO:0000256" key="1">
    <source>
        <dbReference type="ARBA" id="ARBA00022659"/>
    </source>
</evidence>
<keyword evidence="1 6" id="KW-0768">Sushi</keyword>
<evidence type="ECO:0000313" key="9">
    <source>
        <dbReference type="Proteomes" id="UP001159427"/>
    </source>
</evidence>
<dbReference type="SMART" id="SM00032">
    <property type="entry name" value="CCP"/>
    <property type="match status" value="3"/>
</dbReference>
<proteinExistence type="predicted"/>
<keyword evidence="9" id="KW-1185">Reference proteome</keyword>
<feature type="disulfide bond" evidence="6">
    <location>
        <begin position="27"/>
        <end position="54"/>
    </location>
</feature>
<evidence type="ECO:0000256" key="2">
    <source>
        <dbReference type="ARBA" id="ARBA00022729"/>
    </source>
</evidence>
<dbReference type="PANTHER" id="PTHR46393:SF7">
    <property type="entry name" value="COMPLEMENT C2"/>
    <property type="match status" value="1"/>
</dbReference>
<dbReference type="PROSITE" id="PS50923">
    <property type="entry name" value="SUSHI"/>
    <property type="match status" value="2"/>
</dbReference>
<reference evidence="8 9" key="1">
    <citation type="submission" date="2022-05" db="EMBL/GenBank/DDBJ databases">
        <authorList>
            <consortium name="Genoscope - CEA"/>
            <person name="William W."/>
        </authorList>
    </citation>
    <scope>NUCLEOTIDE SEQUENCE [LARGE SCALE GENOMIC DNA]</scope>
</reference>
<evidence type="ECO:0000256" key="3">
    <source>
        <dbReference type="ARBA" id="ARBA00022737"/>
    </source>
</evidence>
<dbReference type="CDD" id="cd00033">
    <property type="entry name" value="CCP"/>
    <property type="match status" value="2"/>
</dbReference>
<evidence type="ECO:0000256" key="4">
    <source>
        <dbReference type="ARBA" id="ARBA00023157"/>
    </source>
</evidence>
<feature type="disulfide bond" evidence="6">
    <location>
        <begin position="270"/>
        <end position="297"/>
    </location>
</feature>
<evidence type="ECO:0000313" key="8">
    <source>
        <dbReference type="EMBL" id="CAH3165489.1"/>
    </source>
</evidence>
<dbReference type="EMBL" id="CALNXI010001339">
    <property type="protein sequence ID" value="CAH3165489.1"/>
    <property type="molecule type" value="Genomic_DNA"/>
</dbReference>
<keyword evidence="3" id="KW-0677">Repeat</keyword>
<dbReference type="InterPro" id="IPR000436">
    <property type="entry name" value="Sushi_SCR_CCP_dom"/>
</dbReference>
<evidence type="ECO:0000256" key="6">
    <source>
        <dbReference type="PROSITE-ProRule" id="PRU00302"/>
    </source>
</evidence>